<gene>
    <name evidence="5" type="ORF">E2R65_06500</name>
    <name evidence="4" type="ORF">GGR35_001321</name>
</gene>
<dbReference type="PANTHER" id="PTHR45632:SF3">
    <property type="entry name" value="KELCH-LIKE PROTEIN 32"/>
    <property type="match status" value="1"/>
</dbReference>
<feature type="compositionally biased region" description="Acidic residues" evidence="3">
    <location>
        <begin position="234"/>
        <end position="247"/>
    </location>
</feature>
<dbReference type="InterPro" id="IPR011043">
    <property type="entry name" value="Gal_Oxase/kelch_b-propeller"/>
</dbReference>
<keyword evidence="1" id="KW-0880">Kelch repeat</keyword>
<reference evidence="5" key="2">
    <citation type="submission" date="2019-03" db="EMBL/GenBank/DDBJ databases">
        <authorList>
            <person name="Yan Y.-Q."/>
            <person name="Du Z.-J."/>
        </authorList>
    </citation>
    <scope>NUCLEOTIDE SEQUENCE</scope>
    <source>
        <strain evidence="5">PP-F2FG21</strain>
    </source>
</reference>
<evidence type="ECO:0000313" key="7">
    <source>
        <dbReference type="Proteomes" id="UP000583101"/>
    </source>
</evidence>
<reference evidence="4 7" key="3">
    <citation type="submission" date="2020-08" db="EMBL/GenBank/DDBJ databases">
        <title>Genomic Encyclopedia of Type Strains, Phase IV (KMG-IV): sequencing the most valuable type-strain genomes for metagenomic binning, comparative biology and taxonomic classification.</title>
        <authorList>
            <person name="Goeker M."/>
        </authorList>
    </citation>
    <scope>NUCLEOTIDE SEQUENCE [LARGE SCALE GENOMIC DNA]</scope>
    <source>
        <strain evidence="4 7">DSM 100995</strain>
    </source>
</reference>
<name>A0A4Y8AHI2_9SPHI</name>
<comment type="caution">
    <text evidence="5">The sequence shown here is derived from an EMBL/GenBank/DDBJ whole genome shotgun (WGS) entry which is preliminary data.</text>
</comment>
<sequence length="336" mass="37387">MKKTNFYLILLFSVLVLGCKKDDDDDLSGNWTRSTDFEGVPRNGAIGFTISDFAYVGTGYDGDDRLKDMWKFDPDKKTWFKLADFPGKARSNAVAFSINDKGYVGCGYDGDDALKDFWEYNPATDTWRQIADFPTTQGRYDAVAFAVGSKGYVGTGKDNDDKDQQDFYSYDAGSNQWQKINSIGIKRSGAFALVINGVAYVGGGTNNGSYASEFYMFDQQSGAWVEKKDLNRADDDDNDDDSDDDDYNISRENTMAFAIADKGYITCGQSSGAKNDTWRYDVNKDLWTEVDAFEGANREYGVAFSLKGLGYVTTGNNGSNRLDDTWLFDPNSSDDD</sequence>
<dbReference type="Proteomes" id="UP000297248">
    <property type="component" value="Unassembled WGS sequence"/>
</dbReference>
<keyword evidence="2" id="KW-0677">Repeat</keyword>
<proteinExistence type="predicted"/>
<dbReference type="EMBL" id="SNQG01000002">
    <property type="protein sequence ID" value="TEW67635.1"/>
    <property type="molecule type" value="Genomic_DNA"/>
</dbReference>
<evidence type="ECO:0000256" key="2">
    <source>
        <dbReference type="ARBA" id="ARBA00022737"/>
    </source>
</evidence>
<dbReference type="Gene3D" id="2.120.10.80">
    <property type="entry name" value="Kelch-type beta propeller"/>
    <property type="match status" value="2"/>
</dbReference>
<dbReference type="Pfam" id="PF01344">
    <property type="entry name" value="Kelch_1"/>
    <property type="match status" value="2"/>
</dbReference>
<evidence type="ECO:0000313" key="5">
    <source>
        <dbReference type="EMBL" id="TEW67635.1"/>
    </source>
</evidence>
<evidence type="ECO:0000313" key="4">
    <source>
        <dbReference type="EMBL" id="MBB3968729.1"/>
    </source>
</evidence>
<feature type="region of interest" description="Disordered" evidence="3">
    <location>
        <begin position="229"/>
        <end position="248"/>
    </location>
</feature>
<dbReference type="OrthoDB" id="103335at2"/>
<dbReference type="Proteomes" id="UP000583101">
    <property type="component" value="Unassembled WGS sequence"/>
</dbReference>
<dbReference type="PANTHER" id="PTHR45632">
    <property type="entry name" value="LD33804P"/>
    <property type="match status" value="1"/>
</dbReference>
<accession>A0A4Y8AHI2</accession>
<dbReference type="SUPFAM" id="SSF50965">
    <property type="entry name" value="Galactose oxidase, central domain"/>
    <property type="match status" value="1"/>
</dbReference>
<dbReference type="EMBL" id="JACIEG010000002">
    <property type="protein sequence ID" value="MBB3968729.1"/>
    <property type="molecule type" value="Genomic_DNA"/>
</dbReference>
<evidence type="ECO:0000313" key="6">
    <source>
        <dbReference type="Proteomes" id="UP000297248"/>
    </source>
</evidence>
<dbReference type="SUPFAM" id="SSF117281">
    <property type="entry name" value="Kelch motif"/>
    <property type="match status" value="1"/>
</dbReference>
<evidence type="ECO:0000256" key="1">
    <source>
        <dbReference type="ARBA" id="ARBA00022441"/>
    </source>
</evidence>
<dbReference type="InterPro" id="IPR015915">
    <property type="entry name" value="Kelch-typ_b-propeller"/>
</dbReference>
<dbReference type="AlphaFoldDB" id="A0A4Y8AHI2"/>
<dbReference type="InterPro" id="IPR006652">
    <property type="entry name" value="Kelch_1"/>
</dbReference>
<dbReference type="RefSeq" id="WP_134335672.1">
    <property type="nucleotide sequence ID" value="NZ_BMCZ01000004.1"/>
</dbReference>
<protein>
    <submittedName>
        <fullName evidence="5">Galactose oxidase</fullName>
    </submittedName>
    <submittedName>
        <fullName evidence="4">N-acetylneuraminic acid mutarotase</fullName>
    </submittedName>
</protein>
<keyword evidence="7" id="KW-1185">Reference proteome</keyword>
<reference evidence="5 6" key="1">
    <citation type="journal article" date="2016" name="Int. J. Syst. Evol. Microbiol.">
        <title>Proposal of Mucilaginibacter phyllosphaerae sp. nov. isolated from the phyllosphere of Galium album.</title>
        <authorList>
            <person name="Aydogan E.L."/>
            <person name="Busse H.J."/>
            <person name="Moser G."/>
            <person name="Muller C."/>
            <person name="Kampfer P."/>
            <person name="Glaeser S.P."/>
        </authorList>
    </citation>
    <scope>NUCLEOTIDE SEQUENCE [LARGE SCALE GENOMIC DNA]</scope>
    <source>
        <strain evidence="5 6">PP-F2FG21</strain>
    </source>
</reference>
<evidence type="ECO:0000256" key="3">
    <source>
        <dbReference type="SAM" id="MobiDB-lite"/>
    </source>
</evidence>
<organism evidence="5 6">
    <name type="scientific">Mucilaginibacter phyllosphaerae</name>
    <dbReference type="NCBI Taxonomy" id="1812349"/>
    <lineage>
        <taxon>Bacteria</taxon>
        <taxon>Pseudomonadati</taxon>
        <taxon>Bacteroidota</taxon>
        <taxon>Sphingobacteriia</taxon>
        <taxon>Sphingobacteriales</taxon>
        <taxon>Sphingobacteriaceae</taxon>
        <taxon>Mucilaginibacter</taxon>
    </lineage>
</organism>
<dbReference type="PROSITE" id="PS51257">
    <property type="entry name" value="PROKAR_LIPOPROTEIN"/>
    <property type="match status" value="1"/>
</dbReference>